<dbReference type="InterPro" id="IPR023772">
    <property type="entry name" value="DNA-bd_HTH_TetR-type_CS"/>
</dbReference>
<evidence type="ECO:0000313" key="4">
    <source>
        <dbReference type="EMBL" id="SAM72021.1"/>
    </source>
</evidence>
<evidence type="ECO:0000256" key="2">
    <source>
        <dbReference type="PROSITE-ProRule" id="PRU00335"/>
    </source>
</evidence>
<dbReference type="PROSITE" id="PS50977">
    <property type="entry name" value="HTH_TETR_2"/>
    <property type="match status" value="1"/>
</dbReference>
<accession>A0A1C3H747</accession>
<proteinExistence type="predicted"/>
<gene>
    <name evidence="4" type="ORF">CHUV0807_2413</name>
</gene>
<dbReference type="PANTHER" id="PTHR43479">
    <property type="entry name" value="ACREF/ENVCD OPERON REPRESSOR-RELATED"/>
    <property type="match status" value="1"/>
</dbReference>
<reference evidence="5" key="1">
    <citation type="submission" date="2016-04" db="EMBL/GenBank/DDBJ databases">
        <authorList>
            <person name="Tagini F."/>
        </authorList>
    </citation>
    <scope>NUCLEOTIDE SEQUENCE [LARGE SCALE GENOMIC DNA]</scope>
    <source>
        <strain evidence="5">CHUV0807</strain>
    </source>
</reference>
<name>A0A1C3H747_9GAMM</name>
<dbReference type="InterPro" id="IPR036271">
    <property type="entry name" value="Tet_transcr_reg_TetR-rel_C_sf"/>
</dbReference>
<dbReference type="Proteomes" id="UP000190837">
    <property type="component" value="Unassembled WGS sequence"/>
</dbReference>
<dbReference type="AlphaFoldDB" id="A0A1C3H747"/>
<dbReference type="InterPro" id="IPR001647">
    <property type="entry name" value="HTH_TetR"/>
</dbReference>
<dbReference type="PANTHER" id="PTHR43479:SF11">
    <property type="entry name" value="ACREF_ENVCD OPERON REPRESSOR-RELATED"/>
    <property type="match status" value="1"/>
</dbReference>
<dbReference type="Gene3D" id="1.10.357.10">
    <property type="entry name" value="Tetracycline Repressor, domain 2"/>
    <property type="match status" value="1"/>
</dbReference>
<keyword evidence="1 2" id="KW-0238">DNA-binding</keyword>
<dbReference type="EMBL" id="FKLO01000081">
    <property type="protein sequence ID" value="SAM72021.1"/>
    <property type="molecule type" value="Genomic_DNA"/>
</dbReference>
<dbReference type="GO" id="GO:0003677">
    <property type="term" value="F:DNA binding"/>
    <property type="evidence" value="ECO:0007669"/>
    <property type="project" value="UniProtKB-UniRule"/>
</dbReference>
<sequence>MRLTKAEAEQTRHDILKAALILFDEQGYAQTSLSNIARKAKVTRGAIYWHFENKEEILAALAQAQFTELNSQINAAIAAPDTWQNLADNFIAYFRGLLKNPDRLRFCRIFNQHGRIPALEKLYRDYTALWQAQSREAVTRGKENGELRRDADPEYLYFYLMMLFTGLVELCLDQPDAPHLAQYCERIIRDTIALMQTL</sequence>
<feature type="domain" description="HTH tetR-type" evidence="3">
    <location>
        <begin position="9"/>
        <end position="69"/>
    </location>
</feature>
<dbReference type="RefSeq" id="WP_079542195.1">
    <property type="nucleotide sequence ID" value="NZ_FKLO01000081.1"/>
</dbReference>
<dbReference type="InterPro" id="IPR009057">
    <property type="entry name" value="Homeodomain-like_sf"/>
</dbReference>
<protein>
    <submittedName>
        <fullName evidence="4">Transcriptional regulator, TetR family</fullName>
    </submittedName>
</protein>
<feature type="DNA-binding region" description="H-T-H motif" evidence="2">
    <location>
        <begin position="32"/>
        <end position="51"/>
    </location>
</feature>
<evidence type="ECO:0000313" key="5">
    <source>
        <dbReference type="Proteomes" id="UP000190837"/>
    </source>
</evidence>
<dbReference type="InterPro" id="IPR050624">
    <property type="entry name" value="HTH-type_Tx_Regulator"/>
</dbReference>
<evidence type="ECO:0000259" key="3">
    <source>
        <dbReference type="PROSITE" id="PS50977"/>
    </source>
</evidence>
<dbReference type="PRINTS" id="PR00455">
    <property type="entry name" value="HTHTETR"/>
</dbReference>
<organism evidence="4 5">
    <name type="scientific">Cardiobacterium hominis</name>
    <dbReference type="NCBI Taxonomy" id="2718"/>
    <lineage>
        <taxon>Bacteria</taxon>
        <taxon>Pseudomonadati</taxon>
        <taxon>Pseudomonadota</taxon>
        <taxon>Gammaproteobacteria</taxon>
        <taxon>Cardiobacteriales</taxon>
        <taxon>Cardiobacteriaceae</taxon>
        <taxon>Cardiobacterium</taxon>
    </lineage>
</organism>
<dbReference type="SUPFAM" id="SSF46689">
    <property type="entry name" value="Homeodomain-like"/>
    <property type="match status" value="1"/>
</dbReference>
<dbReference type="SUPFAM" id="SSF48498">
    <property type="entry name" value="Tetracyclin repressor-like, C-terminal domain"/>
    <property type="match status" value="1"/>
</dbReference>
<dbReference type="PROSITE" id="PS01081">
    <property type="entry name" value="HTH_TETR_1"/>
    <property type="match status" value="1"/>
</dbReference>
<evidence type="ECO:0000256" key="1">
    <source>
        <dbReference type="ARBA" id="ARBA00023125"/>
    </source>
</evidence>
<dbReference type="Pfam" id="PF00440">
    <property type="entry name" value="TetR_N"/>
    <property type="match status" value="1"/>
</dbReference>